<name>A0A2U8FWH2_9BURK</name>
<accession>A0A2U8FWH2</accession>
<keyword evidence="4" id="KW-0614">Plasmid</keyword>
<dbReference type="RefSeq" id="WP_109038518.1">
    <property type="nucleotide sequence ID" value="NZ_CP029211.1"/>
</dbReference>
<sequence length="719" mass="76198">MSKNIIAVVFALGLLAAGWVGYGFIGTNAIALAMTVLITGTYLLGSWELRQFRVATASLDSALARASEAQDDLPTWLGTLHPSLQNPVRARIEGDRIALPAPALTPYLIGLLVMLGMLGTFLGMVVTFKGAVFALEASSDLAAIRAALAEPIRGLGMSFGTSVAGVATSAMLGLMSAISRRERLDVARRLDGCIANELRPLSKAQQREDTLKALQDQAQAMPQVVDRLQALLEGVEQRHAQLNAQLVEQQQQFHREASGAYTALAETVGQALKHSLAESARLAGEAIRPVVESAMSGVTASAQATHERLLSTTQAQLASLAADWSGTAERTAQSWQAALQHHEATTERMTAALDRNLQGIVQGFDQRASGLVQALQHSAEQTHAHQVAADAERLAAWHQALEGTASQLADAWQRAGTHTLAQQKATCEALEAAAGQITRRASEHVSQTLAGVTQLLNQSEELVRTRMASEAEWTTQQRQHMNQLATVWRTELAALRDDEAQRGQAAVARLGELQTAVAGHLATLGAALEAPLTRLLQTASDVPQAAAEVIAQLRQEMAALSERDNAALTERAALMGQLAGLVQRLDVAASQQQTAIDNLVGSAAGVLEQAGVRFADALGAQAGKVDDVAAHVAASAVELGSLGEAFNEGVTRFNTGSDKLVDSLQRIEAALAQSLSRSDEQLAYYVAQAREVIDLSIVSQQGILEDLRRLQAQAPAGAA</sequence>
<feature type="transmembrane region" description="Helical" evidence="2">
    <location>
        <begin position="107"/>
        <end position="135"/>
    </location>
</feature>
<keyword evidence="2" id="KW-0812">Transmembrane</keyword>
<feature type="coiled-coil region" evidence="1">
    <location>
        <begin position="225"/>
        <end position="252"/>
    </location>
</feature>
<dbReference type="EMBL" id="CP029211">
    <property type="protein sequence ID" value="AWI55405.1"/>
    <property type="molecule type" value="Genomic_DNA"/>
</dbReference>
<evidence type="ECO:0000313" key="5">
    <source>
        <dbReference type="Proteomes" id="UP000244892"/>
    </source>
</evidence>
<keyword evidence="1" id="KW-0175">Coiled coil</keyword>
<dbReference type="Proteomes" id="UP000244892">
    <property type="component" value="Plasmid pTB101"/>
</dbReference>
<keyword evidence="2" id="KW-1133">Transmembrane helix</keyword>
<keyword evidence="2" id="KW-0472">Membrane</keyword>
<dbReference type="InterPro" id="IPR008520">
    <property type="entry name" value="DUF802"/>
</dbReference>
<protein>
    <recommendedName>
        <fullName evidence="3">DUF802 domain-containing protein</fullName>
    </recommendedName>
</protein>
<geneLocation type="plasmid" evidence="5">
    <name>ptb101</name>
</geneLocation>
<organism evidence="4 5">
    <name type="scientific">Aquabacterium olei</name>
    <dbReference type="NCBI Taxonomy" id="1296669"/>
    <lineage>
        <taxon>Bacteria</taxon>
        <taxon>Pseudomonadati</taxon>
        <taxon>Pseudomonadota</taxon>
        <taxon>Betaproteobacteria</taxon>
        <taxon>Burkholderiales</taxon>
        <taxon>Aquabacterium</taxon>
    </lineage>
</organism>
<gene>
    <name evidence="4" type="ORF">DEH84_17580</name>
</gene>
<evidence type="ECO:0000313" key="4">
    <source>
        <dbReference type="EMBL" id="AWI55405.1"/>
    </source>
</evidence>
<dbReference type="KEGG" id="aon:DEH84_17580"/>
<keyword evidence="5" id="KW-1185">Reference proteome</keyword>
<dbReference type="AlphaFoldDB" id="A0A2U8FWH2"/>
<evidence type="ECO:0000259" key="3">
    <source>
        <dbReference type="Pfam" id="PF05650"/>
    </source>
</evidence>
<feature type="transmembrane region" description="Helical" evidence="2">
    <location>
        <begin position="26"/>
        <end position="44"/>
    </location>
</feature>
<dbReference type="Pfam" id="PF05650">
    <property type="entry name" value="DUF802"/>
    <property type="match status" value="1"/>
</dbReference>
<reference evidence="4 5" key="1">
    <citation type="submission" date="2018-05" db="EMBL/GenBank/DDBJ databases">
        <title>complete genome sequence of Aquabacterium olei NBRC 110486.</title>
        <authorList>
            <person name="Tang B."/>
            <person name="Chang J."/>
            <person name="Zhang L."/>
            <person name="Yang H."/>
        </authorList>
    </citation>
    <scope>NUCLEOTIDE SEQUENCE [LARGE SCALE GENOMIC DNA]</scope>
    <source>
        <strain evidence="4 5">NBRC 110486</strain>
        <plasmid evidence="5">Plasmid ptb101</plasmid>
    </source>
</reference>
<proteinExistence type="predicted"/>
<feature type="domain" description="DUF802" evidence="3">
    <location>
        <begin position="325"/>
        <end position="372"/>
    </location>
</feature>
<evidence type="ECO:0000256" key="2">
    <source>
        <dbReference type="SAM" id="Phobius"/>
    </source>
</evidence>
<dbReference type="OrthoDB" id="6053769at2"/>
<evidence type="ECO:0000256" key="1">
    <source>
        <dbReference type="SAM" id="Coils"/>
    </source>
</evidence>